<keyword evidence="3" id="KW-1185">Reference proteome</keyword>
<dbReference type="EMBL" id="QCYY01001316">
    <property type="protein sequence ID" value="ROT78881.1"/>
    <property type="molecule type" value="Genomic_DNA"/>
</dbReference>
<feature type="region of interest" description="Disordered" evidence="1">
    <location>
        <begin position="60"/>
        <end position="88"/>
    </location>
</feature>
<gene>
    <name evidence="2" type="ORF">C7M84_002385</name>
</gene>
<reference evidence="2 3" key="2">
    <citation type="submission" date="2019-01" db="EMBL/GenBank/DDBJ databases">
        <title>The decoding of complex shrimp genome reveals the adaptation for benthos swimmer, frequently molting mechanism and breeding impact on genome.</title>
        <authorList>
            <person name="Sun Y."/>
            <person name="Gao Y."/>
            <person name="Yu Y."/>
        </authorList>
    </citation>
    <scope>NUCLEOTIDE SEQUENCE [LARGE SCALE GENOMIC DNA]</scope>
    <source>
        <tissue evidence="2">Muscle</tissue>
    </source>
</reference>
<reference evidence="2 3" key="1">
    <citation type="submission" date="2018-04" db="EMBL/GenBank/DDBJ databases">
        <authorList>
            <person name="Zhang X."/>
            <person name="Yuan J."/>
            <person name="Li F."/>
            <person name="Xiang J."/>
        </authorList>
    </citation>
    <scope>NUCLEOTIDE SEQUENCE [LARGE SCALE GENOMIC DNA]</scope>
    <source>
        <tissue evidence="2">Muscle</tissue>
    </source>
</reference>
<feature type="compositionally biased region" description="Acidic residues" evidence="1">
    <location>
        <begin position="64"/>
        <end position="78"/>
    </location>
</feature>
<name>A0A423TR14_PENVA</name>
<evidence type="ECO:0000256" key="1">
    <source>
        <dbReference type="SAM" id="MobiDB-lite"/>
    </source>
</evidence>
<evidence type="ECO:0000313" key="2">
    <source>
        <dbReference type="EMBL" id="ROT78881.1"/>
    </source>
</evidence>
<dbReference type="STRING" id="6689.A0A423TR14"/>
<evidence type="ECO:0000313" key="3">
    <source>
        <dbReference type="Proteomes" id="UP000283509"/>
    </source>
</evidence>
<organism evidence="2 3">
    <name type="scientific">Penaeus vannamei</name>
    <name type="common">Whiteleg shrimp</name>
    <name type="synonym">Litopenaeus vannamei</name>
    <dbReference type="NCBI Taxonomy" id="6689"/>
    <lineage>
        <taxon>Eukaryota</taxon>
        <taxon>Metazoa</taxon>
        <taxon>Ecdysozoa</taxon>
        <taxon>Arthropoda</taxon>
        <taxon>Crustacea</taxon>
        <taxon>Multicrustacea</taxon>
        <taxon>Malacostraca</taxon>
        <taxon>Eumalacostraca</taxon>
        <taxon>Eucarida</taxon>
        <taxon>Decapoda</taxon>
        <taxon>Dendrobranchiata</taxon>
        <taxon>Penaeoidea</taxon>
        <taxon>Penaeidae</taxon>
        <taxon>Penaeus</taxon>
    </lineage>
</organism>
<dbReference type="OrthoDB" id="10068803at2759"/>
<proteinExistence type="predicted"/>
<protein>
    <submittedName>
        <fullName evidence="2">Two pore calcium channel protein 1</fullName>
    </submittedName>
</protein>
<dbReference type="AlphaFoldDB" id="A0A423TR14"/>
<sequence>MLFHLICVIIVLNIFTAFVLEAFMLEYSATYGGKLESQLEKKIHEMGLSLRKKKKKTTTSQEELVIESDSSDGEDEVDLPQSVGPESYADVTQEGSSNFYGTPQNISGETDVRFHISKKLKNVEVLLQKMFEKELEEDELGPDISNLEEDIDDHLHSFPTQGHSSWHT</sequence>
<dbReference type="Proteomes" id="UP000283509">
    <property type="component" value="Unassembled WGS sequence"/>
</dbReference>
<accession>A0A423TR14</accession>
<comment type="caution">
    <text evidence="2">The sequence shown here is derived from an EMBL/GenBank/DDBJ whole genome shotgun (WGS) entry which is preliminary data.</text>
</comment>